<organism evidence="3 4">
    <name type="scientific">Colletotrichum shisoi</name>
    <dbReference type="NCBI Taxonomy" id="2078593"/>
    <lineage>
        <taxon>Eukaryota</taxon>
        <taxon>Fungi</taxon>
        <taxon>Dikarya</taxon>
        <taxon>Ascomycota</taxon>
        <taxon>Pezizomycotina</taxon>
        <taxon>Sordariomycetes</taxon>
        <taxon>Hypocreomycetidae</taxon>
        <taxon>Glomerellales</taxon>
        <taxon>Glomerellaceae</taxon>
        <taxon>Colletotrichum</taxon>
        <taxon>Colletotrichum destructivum species complex</taxon>
    </lineage>
</organism>
<dbReference type="Pfam" id="PF00024">
    <property type="entry name" value="PAN_1"/>
    <property type="match status" value="1"/>
</dbReference>
<sequence>MHSLILLASLVASGAAQLMTPSDLATIPAPALQAVPVGVGNRTVPISATTSKRALGKLFARDCATLPPGSGPVPPVDTDQAFLAYSSLSNAALQAATPPGWYRTFQNLQSATSASIYQGYKTYSNYDTARCAADCAQISGCTAFNIFFERDPSQDPGPACPNPSSTTVIKCSFWGVGIGPSTATNNGQWRNSFHVVIAGSNGYQLSAPTYSVSGYNSSFTNAATINAPSGCNSYITYKSHTNQAYDPSLCAGDCAAQRQETNPFNGLRCRFFTSYLLVKNGVVQAQICALYSRTWDQSYATNTGYSSGSDVYTIQYAYSYTYSADIGNFNCPQGGTATTPSLVASVATTSISTSKSVPATTTVTTNKPTTLSTSSVKPTTSAITALANGTPLTSCPSPVSYVVGRQGGLYAVCLDTDFHIPSPQISYGITSNQDCVTQCEATAGCTKAVFRPSTQICYLKGSPSVPDSYWAVNQGFQTLVKVADGTPLSSCLVPTYTVTSGGTVYQVCPSSDFFNNPATDIWFGVANDAACIALCQTRSGCTKIVYNFVTQICYNKGNPSLANTGWHVNTQFRAIYIS</sequence>
<evidence type="ECO:0000256" key="1">
    <source>
        <dbReference type="SAM" id="SignalP"/>
    </source>
</evidence>
<dbReference type="InterPro" id="IPR003609">
    <property type="entry name" value="Pan_app"/>
</dbReference>
<dbReference type="EMBL" id="PUHP01001271">
    <property type="protein sequence ID" value="TQN66254.1"/>
    <property type="molecule type" value="Genomic_DNA"/>
</dbReference>
<dbReference type="OrthoDB" id="271448at2759"/>
<dbReference type="PANTHER" id="PTHR36578">
    <property type="entry name" value="CHROMOSOME 15, WHOLE GENOME SHOTGUN SEQUENCE"/>
    <property type="match status" value="1"/>
</dbReference>
<protein>
    <recommendedName>
        <fullName evidence="2">Apple domain-containing protein</fullName>
    </recommendedName>
</protein>
<feature type="signal peptide" evidence="1">
    <location>
        <begin position="1"/>
        <end position="16"/>
    </location>
</feature>
<feature type="domain" description="Apple" evidence="2">
    <location>
        <begin position="425"/>
        <end position="466"/>
    </location>
</feature>
<dbReference type="Gene3D" id="3.50.4.10">
    <property type="entry name" value="Hepatocyte Growth Factor"/>
    <property type="match status" value="1"/>
</dbReference>
<gene>
    <name evidence="3" type="ORF">CSHISOI_09047</name>
</gene>
<reference evidence="3 4" key="1">
    <citation type="journal article" date="2019" name="Sci. Rep.">
        <title>Colletotrichum shisoi sp. nov., an anthracnose pathogen of Perilla frutescens in Japan: molecular phylogenetic, morphological and genomic evidence.</title>
        <authorList>
            <person name="Gan P."/>
            <person name="Tsushima A."/>
            <person name="Hiroyama R."/>
            <person name="Narusaka M."/>
            <person name="Takano Y."/>
            <person name="Narusaka Y."/>
            <person name="Kawaradani M."/>
            <person name="Damm U."/>
            <person name="Shirasu K."/>
        </authorList>
    </citation>
    <scope>NUCLEOTIDE SEQUENCE [LARGE SCALE GENOMIC DNA]</scope>
    <source>
        <strain evidence="3 4">PG-2018a</strain>
    </source>
</reference>
<dbReference type="Proteomes" id="UP000326340">
    <property type="component" value="Unassembled WGS sequence"/>
</dbReference>
<evidence type="ECO:0000313" key="3">
    <source>
        <dbReference type="EMBL" id="TQN66254.1"/>
    </source>
</evidence>
<accession>A0A5Q4BHY6</accession>
<keyword evidence="4" id="KW-1185">Reference proteome</keyword>
<dbReference type="AlphaFoldDB" id="A0A5Q4BHY6"/>
<name>A0A5Q4BHY6_9PEZI</name>
<feature type="chain" id="PRO_5024941510" description="Apple domain-containing protein" evidence="1">
    <location>
        <begin position="17"/>
        <end position="578"/>
    </location>
</feature>
<evidence type="ECO:0000259" key="2">
    <source>
        <dbReference type="Pfam" id="PF00024"/>
    </source>
</evidence>
<comment type="caution">
    <text evidence="3">The sequence shown here is derived from an EMBL/GenBank/DDBJ whole genome shotgun (WGS) entry which is preliminary data.</text>
</comment>
<proteinExistence type="predicted"/>
<keyword evidence="1" id="KW-0732">Signal</keyword>
<dbReference type="PANTHER" id="PTHR36578:SF1">
    <property type="entry name" value="APPLE DOMAIN-CONTAINING PROTEIN"/>
    <property type="match status" value="1"/>
</dbReference>
<evidence type="ECO:0000313" key="4">
    <source>
        <dbReference type="Proteomes" id="UP000326340"/>
    </source>
</evidence>